<dbReference type="OrthoDB" id="10573216at2759"/>
<protein>
    <submittedName>
        <fullName evidence="1">Uncharacterized protein</fullName>
    </submittedName>
</protein>
<reference evidence="1 2" key="1">
    <citation type="submission" date="2011-07" db="EMBL/GenBank/DDBJ databases">
        <authorList>
            <person name="Coyne R."/>
            <person name="Brami D."/>
            <person name="Johnson J."/>
            <person name="Hostetler J."/>
            <person name="Hannick L."/>
            <person name="Clark T."/>
            <person name="Cassidy-Hanley D."/>
            <person name="Inman J."/>
        </authorList>
    </citation>
    <scope>NUCLEOTIDE SEQUENCE [LARGE SCALE GENOMIC DNA]</scope>
    <source>
        <strain evidence="1 2">G5</strain>
    </source>
</reference>
<accession>G0QT65</accession>
<organism evidence="1 2">
    <name type="scientific">Ichthyophthirius multifiliis</name>
    <name type="common">White spot disease agent</name>
    <name type="synonym">Ich</name>
    <dbReference type="NCBI Taxonomy" id="5932"/>
    <lineage>
        <taxon>Eukaryota</taxon>
        <taxon>Sar</taxon>
        <taxon>Alveolata</taxon>
        <taxon>Ciliophora</taxon>
        <taxon>Intramacronucleata</taxon>
        <taxon>Oligohymenophorea</taxon>
        <taxon>Hymenostomatida</taxon>
        <taxon>Ophryoglenina</taxon>
        <taxon>Ichthyophthirius</taxon>
    </lineage>
</organism>
<dbReference type="InParanoid" id="G0QT65"/>
<evidence type="ECO:0000313" key="2">
    <source>
        <dbReference type="Proteomes" id="UP000008983"/>
    </source>
</evidence>
<evidence type="ECO:0000313" key="1">
    <source>
        <dbReference type="EMBL" id="EGR31590.1"/>
    </source>
</evidence>
<dbReference type="AlphaFoldDB" id="G0QT65"/>
<dbReference type="RefSeq" id="XP_004035076.1">
    <property type="nucleotide sequence ID" value="XM_004035028.1"/>
</dbReference>
<keyword evidence="2" id="KW-1185">Reference proteome</keyword>
<dbReference type="Proteomes" id="UP000008983">
    <property type="component" value="Unassembled WGS sequence"/>
</dbReference>
<gene>
    <name evidence="1" type="ORF">IMG5_106420</name>
</gene>
<dbReference type="EMBL" id="GL983843">
    <property type="protein sequence ID" value="EGR31590.1"/>
    <property type="molecule type" value="Genomic_DNA"/>
</dbReference>
<dbReference type="eggNOG" id="ENOG502R2YC">
    <property type="taxonomic scope" value="Eukaryota"/>
</dbReference>
<sequence>MKFLQSDKNIQFNQENYNPGPGFYLGNDIKYSQILKYANNYYGGSEQAQTFTQDIRFKKYSYEQHKNPGPGKYTLSTCFDYNKKFQKEQNIDDSGKTIVF</sequence>
<dbReference type="GeneID" id="14907733"/>
<proteinExistence type="predicted"/>
<name>G0QT65_ICHMU</name>